<dbReference type="Gene3D" id="3.90.1200.10">
    <property type="match status" value="1"/>
</dbReference>
<organism evidence="2 3">
    <name type="scientific">Nocardia nova SH22a</name>
    <dbReference type="NCBI Taxonomy" id="1415166"/>
    <lineage>
        <taxon>Bacteria</taxon>
        <taxon>Bacillati</taxon>
        <taxon>Actinomycetota</taxon>
        <taxon>Actinomycetes</taxon>
        <taxon>Mycobacteriales</taxon>
        <taxon>Nocardiaceae</taxon>
        <taxon>Nocardia</taxon>
    </lineage>
</organism>
<proteinExistence type="predicted"/>
<keyword evidence="3" id="KW-1185">Reference proteome</keyword>
<dbReference type="Proteomes" id="UP000019150">
    <property type="component" value="Chromosome"/>
</dbReference>
<dbReference type="GO" id="GO:0016740">
    <property type="term" value="F:transferase activity"/>
    <property type="evidence" value="ECO:0007669"/>
    <property type="project" value="UniProtKB-KW"/>
</dbReference>
<keyword evidence="2" id="KW-0808">Transferase</keyword>
<dbReference type="InterPro" id="IPR002575">
    <property type="entry name" value="Aminoglycoside_PTrfase"/>
</dbReference>
<evidence type="ECO:0000259" key="1">
    <source>
        <dbReference type="Pfam" id="PF01636"/>
    </source>
</evidence>
<dbReference type="OrthoDB" id="2570531at2"/>
<dbReference type="AlphaFoldDB" id="W5THF0"/>
<dbReference type="eggNOG" id="COG2334">
    <property type="taxonomic scope" value="Bacteria"/>
</dbReference>
<dbReference type="PATRIC" id="fig|1415166.3.peg.1895"/>
<accession>W5THF0</accession>
<dbReference type="Gene3D" id="3.30.200.20">
    <property type="entry name" value="Phosphorylase Kinase, domain 1"/>
    <property type="match status" value="1"/>
</dbReference>
<sequence>MTDTTGTAIRTDWADVPAAVRSAIECVVGAGVLEAETQSGGFSHGVAVRALLTDGRRVFVKAIDADDDLVRMYRTEARTAARLPDAIPTPSLHAGFDAEGWFAMVFDDVAGRHPRLDREDERAAVLATVEDLRRLLTPSPIPGVPTFAEVYGPELNSWQRYAEEGPPADLDEWSSRNLARLASLEAIWPDHAAGTTLLHTDLRPDNMLRRADGSVVVIDWAWPCVGASWIDLAALVPSLVARGVDPDPILAAHPATRDVDPVVVDAFACGVLGYWERALRRPAPPRSPHLYRYRVAAARVTREWLRRRVHWQ</sequence>
<name>W5THF0_9NOCA</name>
<dbReference type="SUPFAM" id="SSF56112">
    <property type="entry name" value="Protein kinase-like (PK-like)"/>
    <property type="match status" value="1"/>
</dbReference>
<dbReference type="STRING" id="1415166.NONO_c18710"/>
<protein>
    <submittedName>
        <fullName evidence="2">Phosphotransferase enzyme family protein</fullName>
    </submittedName>
</protein>
<dbReference type="InterPro" id="IPR011009">
    <property type="entry name" value="Kinase-like_dom_sf"/>
</dbReference>
<evidence type="ECO:0000313" key="3">
    <source>
        <dbReference type="Proteomes" id="UP000019150"/>
    </source>
</evidence>
<dbReference type="RefSeq" id="WP_148306781.1">
    <property type="nucleotide sequence ID" value="NZ_CP006850.1"/>
</dbReference>
<dbReference type="HOGENOM" id="CLU_077925_0_0_11"/>
<evidence type="ECO:0000313" key="2">
    <source>
        <dbReference type="EMBL" id="AHH16671.1"/>
    </source>
</evidence>
<feature type="domain" description="Aminoglycoside phosphotransferase" evidence="1">
    <location>
        <begin position="51"/>
        <end position="238"/>
    </location>
</feature>
<reference evidence="2 3" key="1">
    <citation type="journal article" date="2014" name="Appl. Environ. Microbiol.">
        <title>Insights into the Microbial Degradation of Rubber and Gutta-Percha by Analysis of the Complete Genome of Nocardia nova SH22a.</title>
        <authorList>
            <person name="Luo Q."/>
            <person name="Hiessl S."/>
            <person name="Poehlein A."/>
            <person name="Daniel R."/>
            <person name="Steinbuchel A."/>
        </authorList>
    </citation>
    <scope>NUCLEOTIDE SEQUENCE [LARGE SCALE GENOMIC DNA]</scope>
    <source>
        <strain evidence="2">SH22a</strain>
    </source>
</reference>
<dbReference type="KEGG" id="nno:NONO_c18710"/>
<dbReference type="Pfam" id="PF01636">
    <property type="entry name" value="APH"/>
    <property type="match status" value="1"/>
</dbReference>
<gene>
    <name evidence="2" type="ORF">NONO_c18710</name>
</gene>
<dbReference type="EMBL" id="CP006850">
    <property type="protein sequence ID" value="AHH16671.1"/>
    <property type="molecule type" value="Genomic_DNA"/>
</dbReference>